<dbReference type="SMART" id="SM01321">
    <property type="entry name" value="Y1_Tnp"/>
    <property type="match status" value="1"/>
</dbReference>
<gene>
    <name evidence="2" type="ORF">Pan97_35500</name>
</gene>
<reference evidence="3" key="1">
    <citation type="submission" date="2019-02" db="EMBL/GenBank/DDBJ databases">
        <title>Deep-cultivation of Planctomycetes and their phenomic and genomic characterization uncovers novel biology.</title>
        <authorList>
            <person name="Wiegand S."/>
            <person name="Jogler M."/>
            <person name="Boedeker C."/>
            <person name="Pinto D."/>
            <person name="Vollmers J."/>
            <person name="Rivas-Marin E."/>
            <person name="Kohn T."/>
            <person name="Peeters S.H."/>
            <person name="Heuer A."/>
            <person name="Rast P."/>
            <person name="Oberbeckmann S."/>
            <person name="Bunk B."/>
            <person name="Jeske O."/>
            <person name="Meyerdierks A."/>
            <person name="Storesund J.E."/>
            <person name="Kallscheuer N."/>
            <person name="Luecker S."/>
            <person name="Lage O.M."/>
            <person name="Pohl T."/>
            <person name="Merkel B.J."/>
            <person name="Hornburger P."/>
            <person name="Mueller R.-W."/>
            <person name="Bruemmer F."/>
            <person name="Labrenz M."/>
            <person name="Spormann A.M."/>
            <person name="Op den Camp H."/>
            <person name="Overmann J."/>
            <person name="Amann R."/>
            <person name="Jetten M.S.M."/>
            <person name="Mascher T."/>
            <person name="Medema M.H."/>
            <person name="Devos D.P."/>
            <person name="Kaster A.-K."/>
            <person name="Ovreas L."/>
            <person name="Rohde M."/>
            <person name="Galperin M.Y."/>
            <person name="Jogler C."/>
        </authorList>
    </citation>
    <scope>NUCLEOTIDE SEQUENCE [LARGE SCALE GENOMIC DNA]</scope>
    <source>
        <strain evidence="3">Pan97</strain>
    </source>
</reference>
<dbReference type="PANTHER" id="PTHR33360:SF2">
    <property type="entry name" value="TRANSPOSASE FOR INSERTION SEQUENCE ELEMENT IS200"/>
    <property type="match status" value="1"/>
</dbReference>
<sequence length="150" mass="17832">MPQSFARVYIHLIFSTKNRERTIQREWASRLNQYLVGILRQRKCELLATGGVEDHVHLLISMSREIAISDLVRDLKSISSHWIHTTIPGSRAFAWQQGYSVFSVSQSGLEDVKEYIAHQEEHHRKRTFREELLMFLEKHGVEYDERYMWD</sequence>
<dbReference type="SUPFAM" id="SSF143422">
    <property type="entry name" value="Transposase IS200-like"/>
    <property type="match status" value="1"/>
</dbReference>
<dbReference type="NCBIfam" id="NF033573">
    <property type="entry name" value="transpos_IS200"/>
    <property type="match status" value="1"/>
</dbReference>
<evidence type="ECO:0000259" key="1">
    <source>
        <dbReference type="SMART" id="SM01321"/>
    </source>
</evidence>
<dbReference type="GO" id="GO:0003677">
    <property type="term" value="F:DNA binding"/>
    <property type="evidence" value="ECO:0007669"/>
    <property type="project" value="InterPro"/>
</dbReference>
<keyword evidence="3" id="KW-1185">Reference proteome</keyword>
<evidence type="ECO:0000313" key="2">
    <source>
        <dbReference type="EMBL" id="QDU76499.1"/>
    </source>
</evidence>
<dbReference type="PANTHER" id="PTHR33360">
    <property type="entry name" value="TRANSPOSASE FOR INSERTION SEQUENCE ELEMENT IS200"/>
    <property type="match status" value="1"/>
</dbReference>
<dbReference type="Pfam" id="PF01797">
    <property type="entry name" value="Y1_Tnp"/>
    <property type="match status" value="1"/>
</dbReference>
<evidence type="ECO:0000313" key="3">
    <source>
        <dbReference type="Proteomes" id="UP000318626"/>
    </source>
</evidence>
<dbReference type="RefSeq" id="WP_144974649.1">
    <property type="nucleotide sequence ID" value="NZ_CP036289.1"/>
</dbReference>
<dbReference type="EMBL" id="CP036289">
    <property type="protein sequence ID" value="QDU76499.1"/>
    <property type="molecule type" value="Genomic_DNA"/>
</dbReference>
<dbReference type="InterPro" id="IPR002686">
    <property type="entry name" value="Transposase_17"/>
</dbReference>
<dbReference type="AlphaFoldDB" id="A0A518CBA7"/>
<dbReference type="Gene3D" id="3.30.70.1290">
    <property type="entry name" value="Transposase IS200-like"/>
    <property type="match status" value="1"/>
</dbReference>
<accession>A0A518CBA7</accession>
<dbReference type="OrthoDB" id="9798161at2"/>
<dbReference type="KEGG" id="bvo:Pan97_35500"/>
<dbReference type="Proteomes" id="UP000318626">
    <property type="component" value="Chromosome"/>
</dbReference>
<dbReference type="InterPro" id="IPR036515">
    <property type="entry name" value="Transposase_17_sf"/>
</dbReference>
<dbReference type="GO" id="GO:0006313">
    <property type="term" value="P:DNA transposition"/>
    <property type="evidence" value="ECO:0007669"/>
    <property type="project" value="InterPro"/>
</dbReference>
<name>A0A518CBA7_9BACT</name>
<proteinExistence type="predicted"/>
<feature type="domain" description="Transposase IS200-like" evidence="1">
    <location>
        <begin position="5"/>
        <end position="119"/>
    </location>
</feature>
<protein>
    <submittedName>
        <fullName evidence="2">Transposase IS200 like protein</fullName>
    </submittedName>
</protein>
<organism evidence="2 3">
    <name type="scientific">Bremerella volcania</name>
    <dbReference type="NCBI Taxonomy" id="2527984"/>
    <lineage>
        <taxon>Bacteria</taxon>
        <taxon>Pseudomonadati</taxon>
        <taxon>Planctomycetota</taxon>
        <taxon>Planctomycetia</taxon>
        <taxon>Pirellulales</taxon>
        <taxon>Pirellulaceae</taxon>
        <taxon>Bremerella</taxon>
    </lineage>
</organism>
<dbReference type="GO" id="GO:0004803">
    <property type="term" value="F:transposase activity"/>
    <property type="evidence" value="ECO:0007669"/>
    <property type="project" value="InterPro"/>
</dbReference>